<dbReference type="InterPro" id="IPR013221">
    <property type="entry name" value="Mur_ligase_cen"/>
</dbReference>
<dbReference type="GO" id="GO:0071555">
    <property type="term" value="P:cell wall organization"/>
    <property type="evidence" value="ECO:0007669"/>
    <property type="project" value="UniProtKB-KW"/>
</dbReference>
<dbReference type="GO" id="GO:0009252">
    <property type="term" value="P:peptidoglycan biosynthetic process"/>
    <property type="evidence" value="ECO:0007669"/>
    <property type="project" value="UniProtKB-KW"/>
</dbReference>
<evidence type="ECO:0000259" key="10">
    <source>
        <dbReference type="Pfam" id="PF02875"/>
    </source>
</evidence>
<gene>
    <name evidence="12" type="ORF">F4X82_02180</name>
</gene>
<evidence type="ECO:0000256" key="6">
    <source>
        <dbReference type="ARBA" id="ARBA00022984"/>
    </source>
</evidence>
<feature type="domain" description="Mur ligase C-terminal" evidence="10">
    <location>
        <begin position="289"/>
        <end position="414"/>
    </location>
</feature>
<keyword evidence="8" id="KW-0961">Cell wall biogenesis/degradation</keyword>
<dbReference type="InterPro" id="IPR036565">
    <property type="entry name" value="Mur-like_cat_sf"/>
</dbReference>
<keyword evidence="7" id="KW-0131">Cell cycle</keyword>
<organism evidence="12 13">
    <name type="scientific">Candidatus Spechtbacteria bacterium SB0662_bin_43</name>
    <dbReference type="NCBI Taxonomy" id="2604897"/>
    <lineage>
        <taxon>Bacteria</taxon>
        <taxon>Candidatus Spechtiibacteriota</taxon>
    </lineage>
</organism>
<dbReference type="InterPro" id="IPR050061">
    <property type="entry name" value="MurCDEF_pg_biosynth"/>
</dbReference>
<dbReference type="GO" id="GO:0005524">
    <property type="term" value="F:ATP binding"/>
    <property type="evidence" value="ECO:0007669"/>
    <property type="project" value="UniProtKB-KW"/>
</dbReference>
<evidence type="ECO:0000256" key="7">
    <source>
        <dbReference type="ARBA" id="ARBA00023306"/>
    </source>
</evidence>
<dbReference type="InterPro" id="IPR000713">
    <property type="entry name" value="Mur_ligase_N"/>
</dbReference>
<name>A0A845DCC1_9BACT</name>
<dbReference type="Pfam" id="PF02875">
    <property type="entry name" value="Mur_ligase_C"/>
    <property type="match status" value="1"/>
</dbReference>
<evidence type="ECO:0000313" key="13">
    <source>
        <dbReference type="Proteomes" id="UP000449092"/>
    </source>
</evidence>
<keyword evidence="4" id="KW-0067">ATP-binding</keyword>
<keyword evidence="1 12" id="KW-0436">Ligase</keyword>
<dbReference type="InterPro" id="IPR036615">
    <property type="entry name" value="Mur_ligase_C_dom_sf"/>
</dbReference>
<evidence type="ECO:0000259" key="11">
    <source>
        <dbReference type="Pfam" id="PF08245"/>
    </source>
</evidence>
<dbReference type="PANTHER" id="PTHR43445:SF3">
    <property type="entry name" value="UDP-N-ACETYLMURAMATE--L-ALANINE LIGASE"/>
    <property type="match status" value="1"/>
</dbReference>
<keyword evidence="6" id="KW-0573">Peptidoglycan synthesis</keyword>
<accession>A0A845DCC1</accession>
<dbReference type="Gene3D" id="3.40.1190.10">
    <property type="entry name" value="Mur-like, catalytic domain"/>
    <property type="match status" value="2"/>
</dbReference>
<comment type="caution">
    <text evidence="12">The sequence shown here is derived from an EMBL/GenBank/DDBJ whole genome shotgun (WGS) entry which is preliminary data.</text>
</comment>
<reference evidence="12 13" key="1">
    <citation type="submission" date="2019-09" db="EMBL/GenBank/DDBJ databases">
        <title>Characterisation of the sponge microbiome using genome-centric metagenomics.</title>
        <authorList>
            <person name="Engelberts J.P."/>
            <person name="Robbins S.J."/>
            <person name="De Goeij J.M."/>
            <person name="Aranda M."/>
            <person name="Bell S.C."/>
            <person name="Webster N.S."/>
        </authorList>
    </citation>
    <scope>NUCLEOTIDE SEQUENCE [LARGE SCALE GENOMIC DNA]</scope>
    <source>
        <strain evidence="12">SB0662_bin_43</strain>
    </source>
</reference>
<dbReference type="SUPFAM" id="SSF53244">
    <property type="entry name" value="MurD-like peptide ligases, peptide-binding domain"/>
    <property type="match status" value="1"/>
</dbReference>
<feature type="domain" description="Mur ligase central" evidence="11">
    <location>
        <begin position="136"/>
        <end position="237"/>
    </location>
</feature>
<dbReference type="Pfam" id="PF01225">
    <property type="entry name" value="Mur_ligase"/>
    <property type="match status" value="1"/>
</dbReference>
<keyword evidence="3" id="KW-0547">Nucleotide-binding</keyword>
<dbReference type="CDD" id="cd01983">
    <property type="entry name" value="SIMIBI"/>
    <property type="match status" value="1"/>
</dbReference>
<keyword evidence="2" id="KW-0132">Cell division</keyword>
<evidence type="ECO:0000256" key="1">
    <source>
        <dbReference type="ARBA" id="ARBA00022598"/>
    </source>
</evidence>
<dbReference type="GO" id="GO:0008360">
    <property type="term" value="P:regulation of cell shape"/>
    <property type="evidence" value="ECO:0007669"/>
    <property type="project" value="UniProtKB-KW"/>
</dbReference>
<dbReference type="SUPFAM" id="SSF53623">
    <property type="entry name" value="MurD-like peptide ligases, catalytic domain"/>
    <property type="match status" value="1"/>
</dbReference>
<dbReference type="Gene3D" id="3.40.50.720">
    <property type="entry name" value="NAD(P)-binding Rossmann-like Domain"/>
    <property type="match status" value="1"/>
</dbReference>
<evidence type="ECO:0000256" key="5">
    <source>
        <dbReference type="ARBA" id="ARBA00022960"/>
    </source>
</evidence>
<evidence type="ECO:0000259" key="9">
    <source>
        <dbReference type="Pfam" id="PF01225"/>
    </source>
</evidence>
<dbReference type="Proteomes" id="UP000449092">
    <property type="component" value="Unassembled WGS sequence"/>
</dbReference>
<evidence type="ECO:0000256" key="8">
    <source>
        <dbReference type="ARBA" id="ARBA00023316"/>
    </source>
</evidence>
<dbReference type="GO" id="GO:0051301">
    <property type="term" value="P:cell division"/>
    <property type="evidence" value="ECO:0007669"/>
    <property type="project" value="UniProtKB-KW"/>
</dbReference>
<dbReference type="Gene3D" id="3.90.190.20">
    <property type="entry name" value="Mur ligase, C-terminal domain"/>
    <property type="match status" value="1"/>
</dbReference>
<dbReference type="PANTHER" id="PTHR43445">
    <property type="entry name" value="UDP-N-ACETYLMURAMATE--L-ALANINE LIGASE-RELATED"/>
    <property type="match status" value="1"/>
</dbReference>
<evidence type="ECO:0000256" key="2">
    <source>
        <dbReference type="ARBA" id="ARBA00022618"/>
    </source>
</evidence>
<evidence type="ECO:0000256" key="3">
    <source>
        <dbReference type="ARBA" id="ARBA00022741"/>
    </source>
</evidence>
<dbReference type="Pfam" id="PF08245">
    <property type="entry name" value="Mur_ligase_M"/>
    <property type="match status" value="1"/>
</dbReference>
<evidence type="ECO:0000256" key="4">
    <source>
        <dbReference type="ARBA" id="ARBA00022840"/>
    </source>
</evidence>
<protein>
    <submittedName>
        <fullName evidence="12">UDP-N-acetylmuramate--L-alanine ligase</fullName>
    </submittedName>
</protein>
<dbReference type="InterPro" id="IPR004101">
    <property type="entry name" value="Mur_ligase_C"/>
</dbReference>
<sequence length="429" mass="47791">MGLLILHSVWSRRLSNGIYAMKKLFSHIQSAYFIGIKGVGMTAFAQVLKAKGVSVSGSDTTEQFFTDHILQNLHIPYTEGFDEKNIPDGVDVVVASPAYLGSDNPEIRAVEQRGIPLLSWHAGVAEFFNQAYGIAVCGTNGKSTTTAMLGFILEYAGYDPTVVVGSRVNAWQSNARVGSSKYFLIEADEYKDAFLHYYPAMVLITNIEYDHPDYFPTKESYKKSFDTFMGRAQKENVFHTPQTGKRFSLKMPGEYNQENARLAYAAASSLGVKDTVIEEALARFTGLARRFEYYGEYKGAMLYDDYAHHPTELTAFIQGVREKYSKEQLIVLFQPHTFSRTDALFDDFVESLSRADQVAILQTYGSAREVGDDVIGERLAHALQSKYFSSLSEATEYFRATLGVNTVFATVGAGDGWQVVKALSQAKEQ</sequence>
<feature type="domain" description="Mur ligase N-terminal catalytic" evidence="9">
    <location>
        <begin position="32"/>
        <end position="132"/>
    </location>
</feature>
<keyword evidence="5" id="KW-0133">Cell shape</keyword>
<dbReference type="AlphaFoldDB" id="A0A845DCC1"/>
<proteinExistence type="predicted"/>
<dbReference type="GO" id="GO:0016881">
    <property type="term" value="F:acid-amino acid ligase activity"/>
    <property type="evidence" value="ECO:0007669"/>
    <property type="project" value="InterPro"/>
</dbReference>
<evidence type="ECO:0000313" key="12">
    <source>
        <dbReference type="EMBL" id="MYE38304.1"/>
    </source>
</evidence>
<dbReference type="SUPFAM" id="SSF51984">
    <property type="entry name" value="MurCD N-terminal domain"/>
    <property type="match status" value="1"/>
</dbReference>
<dbReference type="EMBL" id="VXOY01000018">
    <property type="protein sequence ID" value="MYE38304.1"/>
    <property type="molecule type" value="Genomic_DNA"/>
</dbReference>